<dbReference type="AlphaFoldDB" id="A0A7J7LCW7"/>
<dbReference type="OrthoDB" id="1989468at2759"/>
<dbReference type="EMBL" id="JACGCM010002375">
    <property type="protein sequence ID" value="KAF6140428.1"/>
    <property type="molecule type" value="Genomic_DNA"/>
</dbReference>
<evidence type="ECO:0000313" key="1">
    <source>
        <dbReference type="EMBL" id="KAF6140428.1"/>
    </source>
</evidence>
<sequence length="82" mass="9280">MNGNGCNRMESKLIFRHHKHETRENHCSFALVKHVKASVHLNYSSIISLQPEVIDGRPGTLMIESFVVDGTVVVVVHWTLDI</sequence>
<evidence type="ECO:0000313" key="2">
    <source>
        <dbReference type="Proteomes" id="UP000541444"/>
    </source>
</evidence>
<gene>
    <name evidence="1" type="ORF">GIB67_030509</name>
</gene>
<keyword evidence="2" id="KW-1185">Reference proteome</keyword>
<comment type="caution">
    <text evidence="1">The sequence shown here is derived from an EMBL/GenBank/DDBJ whole genome shotgun (WGS) entry which is preliminary data.</text>
</comment>
<reference evidence="1 2" key="1">
    <citation type="journal article" date="2020" name="IScience">
        <title>Genome Sequencing of the Endangered Kingdonia uniflora (Circaeasteraceae, Ranunculales) Reveals Potential Mechanisms of Evolutionary Specialization.</title>
        <authorList>
            <person name="Sun Y."/>
            <person name="Deng T."/>
            <person name="Zhang A."/>
            <person name="Moore M.J."/>
            <person name="Landis J.B."/>
            <person name="Lin N."/>
            <person name="Zhang H."/>
            <person name="Zhang X."/>
            <person name="Huang J."/>
            <person name="Zhang X."/>
            <person name="Sun H."/>
            <person name="Wang H."/>
        </authorList>
    </citation>
    <scope>NUCLEOTIDE SEQUENCE [LARGE SCALE GENOMIC DNA]</scope>
    <source>
        <strain evidence="1">TB1705</strain>
        <tissue evidence="1">Leaf</tissue>
    </source>
</reference>
<dbReference type="InterPro" id="IPR023393">
    <property type="entry name" value="START-like_dom_sf"/>
</dbReference>
<name>A0A7J7LCW7_9MAGN</name>
<dbReference type="Proteomes" id="UP000541444">
    <property type="component" value="Unassembled WGS sequence"/>
</dbReference>
<accession>A0A7J7LCW7</accession>
<dbReference type="Gene3D" id="3.30.530.20">
    <property type="match status" value="2"/>
</dbReference>
<organism evidence="1 2">
    <name type="scientific">Kingdonia uniflora</name>
    <dbReference type="NCBI Taxonomy" id="39325"/>
    <lineage>
        <taxon>Eukaryota</taxon>
        <taxon>Viridiplantae</taxon>
        <taxon>Streptophyta</taxon>
        <taxon>Embryophyta</taxon>
        <taxon>Tracheophyta</taxon>
        <taxon>Spermatophyta</taxon>
        <taxon>Magnoliopsida</taxon>
        <taxon>Ranunculales</taxon>
        <taxon>Circaeasteraceae</taxon>
        <taxon>Kingdonia</taxon>
    </lineage>
</organism>
<proteinExistence type="predicted"/>
<protein>
    <submittedName>
        <fullName evidence="1">Uncharacterized protein</fullName>
    </submittedName>
</protein>